<gene>
    <name evidence="3" type="ORF">ADUPG1_012645</name>
</gene>
<feature type="region of interest" description="Disordered" evidence="1">
    <location>
        <begin position="440"/>
        <end position="476"/>
    </location>
</feature>
<dbReference type="PANTHER" id="PTHR44167">
    <property type="entry name" value="OVARIAN-SPECIFIC SERINE/THREONINE-PROTEIN KINASE LOK-RELATED"/>
    <property type="match status" value="1"/>
</dbReference>
<dbReference type="SMART" id="SM00220">
    <property type="entry name" value="S_TKc"/>
    <property type="match status" value="1"/>
</dbReference>
<accession>A0ABQ5K0W4</accession>
<dbReference type="InterPro" id="IPR011009">
    <property type="entry name" value="Kinase-like_dom_sf"/>
</dbReference>
<dbReference type="InterPro" id="IPR000719">
    <property type="entry name" value="Prot_kinase_dom"/>
</dbReference>
<sequence length="1383" mass="156220">MGKDKSTSKASKGSKGSKSGHKRKRDDKTLTSASALRCMCFCGKGGFGTVYIVSIDGVSQPCVLKKLLKVGDKDVIKACRKEFKIQLKLFTKCFNRIPRPIYMLDLLDEDYKGVYGFCMEFCIGGSVKDFSRSWCVGGKYGGGCSSSSAESEDSSSDSDSDSDSTSDYDSDSSSDSDSDSNSTRINPMTLDPLRVSALCVGMIECLSEVFKAKPDLIHRDIKPDNFLVRVESDSMKFTIVLSDLGLAQIQDSISSSTTSKSFVDLSKSEGTEAKHKSKPKRSICGTLVYNSCEALEGDQSQESDAYSLGLTILAMFKGQDPFLQHPVLQWIDSRAEYVKELSDLISKGMGPKISKSRLFKTLKTIKGGKFKFVYSCLNEIFEGLTRVDIDERMSVHEACEKVQSIKPLLPKIGEGWKCPSIDDIVKAQLAKHKGDSGCIVGKEASTKDETDNSSTSKDESQYSEEHSSVQSVVLPKGWGDGLSRTKSVSSAVSSSASKDVQVVVPKSPQTMESFSILELQALVRAIQNTSQQSSVTSLFKSSSPRLKNTFDEWNRNMAFLKPLRSTSSAFESERVRFTLCFECLSLFVYREYIHSSGSDDSGADDSGADDSESDDHNDTTTLTIDESSLEELIETFLTPMIRVEAELCKIEADKGLGESYGKNTITKSLIRIVSIAEQNVKSMKTKLIPQISSVLMRVIDRLDLNDVVEKIMKCSDAISASKLYYHHRDDILAVFLAFQSKREIRKHKKELFLCVECLRLFICNDTPEPDDIYLPIPDMNDLIYTFIDHLSRCEEVLEGYIVEEFCELCMNYCFEVEDSDKLDSFFLKISDNFQRILARGSKKKLEGGIAADLLMTLRNISLSPSNSTISSILTLIKPYVRDWLRIYKGSGCYGRWMYILGFITLSSDESPNKSLCSEAWPLFHPVLDVVKREFVGNRIIEDDHEHVLLFFSNLCCDQSHALEVYDNVKDLLDGWFTVVKKKEHKRGIKYWSNLISMFSTVSSLVPYISPKYDANMEWCKNNGGWDDDYPRYLSNCYPHLKKWIKLVENIVESPDSKISSKLYHEHRDEILSVFLAFQSKNKIKKHKKEIILCIQCLRYFVSHDISESENDIYLLTPDLNDLIDTFICHLSRVEEVLGGVVDDEFCKICVNYTFSIKVEGRYNSFLHKISPAFQILLERGRKGNLSTDAALNLLKTLRNISNSSSTRSSILTMTKPYIRDWFRIYKDGECYGQWMELLSHLTLSSDNKSPNKSLCSEAWPLFHPVLDIVKREFVGDKIVGDDREEFLLFFSNLCCNVSHTAKIYDHIKDLLDGWFEIVKEEEHKWGIIYLTNLISKLSSVPSIVPHISPKFDAKMEWGKKNGADKMDYRKYVGNCSRYCSSLK</sequence>
<evidence type="ECO:0000256" key="1">
    <source>
        <dbReference type="SAM" id="MobiDB-lite"/>
    </source>
</evidence>
<evidence type="ECO:0000313" key="4">
    <source>
        <dbReference type="Proteomes" id="UP001057375"/>
    </source>
</evidence>
<dbReference type="InterPro" id="IPR008271">
    <property type="entry name" value="Ser/Thr_kinase_AS"/>
</dbReference>
<dbReference type="Gene3D" id="1.10.510.10">
    <property type="entry name" value="Transferase(Phosphotransferase) domain 1"/>
    <property type="match status" value="1"/>
</dbReference>
<reference evidence="3" key="1">
    <citation type="submission" date="2022-03" db="EMBL/GenBank/DDBJ databases">
        <title>Draft genome sequence of Aduncisulcus paluster, a free-living microaerophilic Fornicata.</title>
        <authorList>
            <person name="Yuyama I."/>
            <person name="Kume K."/>
            <person name="Tamura T."/>
            <person name="Inagaki Y."/>
            <person name="Hashimoto T."/>
        </authorList>
    </citation>
    <scope>NUCLEOTIDE SEQUENCE</scope>
    <source>
        <strain evidence="3">NY0171</strain>
    </source>
</reference>
<feature type="region of interest" description="Disordered" evidence="1">
    <location>
        <begin position="596"/>
        <end position="621"/>
    </location>
</feature>
<organism evidence="3 4">
    <name type="scientific">Aduncisulcus paluster</name>
    <dbReference type="NCBI Taxonomy" id="2918883"/>
    <lineage>
        <taxon>Eukaryota</taxon>
        <taxon>Metamonada</taxon>
        <taxon>Carpediemonas-like organisms</taxon>
        <taxon>Aduncisulcus</taxon>
    </lineage>
</organism>
<feature type="compositionally biased region" description="Acidic residues" evidence="1">
    <location>
        <begin position="601"/>
        <end position="615"/>
    </location>
</feature>
<dbReference type="Proteomes" id="UP001057375">
    <property type="component" value="Unassembled WGS sequence"/>
</dbReference>
<dbReference type="EMBL" id="BQXS01012507">
    <property type="protein sequence ID" value="GKT24154.1"/>
    <property type="molecule type" value="Genomic_DNA"/>
</dbReference>
<protein>
    <recommendedName>
        <fullName evidence="2">Protein kinase domain-containing protein</fullName>
    </recommendedName>
</protein>
<feature type="compositionally biased region" description="Basic and acidic residues" evidence="1">
    <location>
        <begin position="444"/>
        <end position="467"/>
    </location>
</feature>
<proteinExistence type="predicted"/>
<name>A0ABQ5K0W4_9EUKA</name>
<dbReference type="PANTHER" id="PTHR44167:SF24">
    <property type="entry name" value="SERINE_THREONINE-PROTEIN KINASE CHK2"/>
    <property type="match status" value="1"/>
</dbReference>
<feature type="compositionally biased region" description="Acidic residues" evidence="1">
    <location>
        <begin position="150"/>
        <end position="178"/>
    </location>
</feature>
<comment type="caution">
    <text evidence="3">The sequence shown here is derived from an EMBL/GenBank/DDBJ whole genome shotgun (WGS) entry which is preliminary data.</text>
</comment>
<keyword evidence="4" id="KW-1185">Reference proteome</keyword>
<dbReference type="PROSITE" id="PS00108">
    <property type="entry name" value="PROTEIN_KINASE_ST"/>
    <property type="match status" value="1"/>
</dbReference>
<evidence type="ECO:0000313" key="3">
    <source>
        <dbReference type="EMBL" id="GKT24154.1"/>
    </source>
</evidence>
<feature type="region of interest" description="Disordered" evidence="1">
    <location>
        <begin position="143"/>
        <end position="186"/>
    </location>
</feature>
<evidence type="ECO:0000259" key="2">
    <source>
        <dbReference type="PROSITE" id="PS50011"/>
    </source>
</evidence>
<feature type="domain" description="Protein kinase" evidence="2">
    <location>
        <begin position="36"/>
        <end position="409"/>
    </location>
</feature>
<feature type="region of interest" description="Disordered" evidence="1">
    <location>
        <begin position="1"/>
        <end position="28"/>
    </location>
</feature>
<feature type="compositionally biased region" description="Low complexity" evidence="1">
    <location>
        <begin position="8"/>
        <end position="17"/>
    </location>
</feature>
<dbReference type="SUPFAM" id="SSF56112">
    <property type="entry name" value="Protein kinase-like (PK-like)"/>
    <property type="match status" value="1"/>
</dbReference>
<dbReference type="Pfam" id="PF00069">
    <property type="entry name" value="Pkinase"/>
    <property type="match status" value="1"/>
</dbReference>
<dbReference type="PROSITE" id="PS50011">
    <property type="entry name" value="PROTEIN_KINASE_DOM"/>
    <property type="match status" value="1"/>
</dbReference>